<proteinExistence type="predicted"/>
<feature type="domain" description="DUF6801" evidence="2">
    <location>
        <begin position="48"/>
        <end position="203"/>
    </location>
</feature>
<gene>
    <name evidence="3" type="ORF">HNR67_007488</name>
</gene>
<keyword evidence="1" id="KW-0732">Signal</keyword>
<dbReference type="Pfam" id="PF20611">
    <property type="entry name" value="DUF6801"/>
    <property type="match status" value="1"/>
</dbReference>
<organism evidence="3 4">
    <name type="scientific">Crossiella cryophila</name>
    <dbReference type="NCBI Taxonomy" id="43355"/>
    <lineage>
        <taxon>Bacteria</taxon>
        <taxon>Bacillati</taxon>
        <taxon>Actinomycetota</taxon>
        <taxon>Actinomycetes</taxon>
        <taxon>Pseudonocardiales</taxon>
        <taxon>Pseudonocardiaceae</taxon>
        <taxon>Crossiella</taxon>
    </lineage>
</organism>
<keyword evidence="4" id="KW-1185">Reference proteome</keyword>
<dbReference type="InterPro" id="IPR046542">
    <property type="entry name" value="DUF6801"/>
</dbReference>
<dbReference type="Proteomes" id="UP000533598">
    <property type="component" value="Unassembled WGS sequence"/>
</dbReference>
<evidence type="ECO:0000256" key="1">
    <source>
        <dbReference type="SAM" id="SignalP"/>
    </source>
</evidence>
<dbReference type="AlphaFoldDB" id="A0A7W7CHI7"/>
<evidence type="ECO:0000313" key="4">
    <source>
        <dbReference type="Proteomes" id="UP000533598"/>
    </source>
</evidence>
<evidence type="ECO:0000313" key="3">
    <source>
        <dbReference type="EMBL" id="MBB4681370.1"/>
    </source>
</evidence>
<name>A0A7W7CHI7_9PSEU</name>
<feature type="chain" id="PRO_5030836875" description="DUF6801 domain-containing protein" evidence="1">
    <location>
        <begin position="32"/>
        <end position="211"/>
    </location>
</feature>
<sequence>MRAAFSARLSRRVAAVLGATALVLTGGVADAASRAPAKAAGVIVKTLNYTCEFPLIGASSLTTKIEVTMPETVKVGEIMRATNLSATITVPEATAQALLLFEAETIAGDAEALLAVDVNGTLIDVTLPSLVIPSTPVPKTGDLVAVARGPVPGIGVRNPGAIGVSVGNHHSKLTPRKADGSLTELGTFDLPCTQDAGQDPLLARIPVTAAR</sequence>
<comment type="caution">
    <text evidence="3">The sequence shown here is derived from an EMBL/GenBank/DDBJ whole genome shotgun (WGS) entry which is preliminary data.</text>
</comment>
<protein>
    <recommendedName>
        <fullName evidence="2">DUF6801 domain-containing protein</fullName>
    </recommendedName>
</protein>
<dbReference type="EMBL" id="JACHMH010000001">
    <property type="protein sequence ID" value="MBB4681370.1"/>
    <property type="molecule type" value="Genomic_DNA"/>
</dbReference>
<accession>A0A7W7CHI7</accession>
<reference evidence="3 4" key="1">
    <citation type="submission" date="2020-08" db="EMBL/GenBank/DDBJ databases">
        <title>Sequencing the genomes of 1000 actinobacteria strains.</title>
        <authorList>
            <person name="Klenk H.-P."/>
        </authorList>
    </citation>
    <scope>NUCLEOTIDE SEQUENCE [LARGE SCALE GENOMIC DNA]</scope>
    <source>
        <strain evidence="3 4">DSM 44230</strain>
    </source>
</reference>
<feature type="signal peptide" evidence="1">
    <location>
        <begin position="1"/>
        <end position="31"/>
    </location>
</feature>
<dbReference type="RefSeq" id="WP_344962294.1">
    <property type="nucleotide sequence ID" value="NZ_BAAAUI010000008.1"/>
</dbReference>
<evidence type="ECO:0000259" key="2">
    <source>
        <dbReference type="Pfam" id="PF20611"/>
    </source>
</evidence>